<proteinExistence type="predicted"/>
<dbReference type="PANTHER" id="PTHR30348:SF4">
    <property type="entry name" value="DUF72 DOMAIN-CONTAINING PROTEIN"/>
    <property type="match status" value="1"/>
</dbReference>
<dbReference type="Gene3D" id="3.20.20.410">
    <property type="entry name" value="Protein of unknown function UPF0759"/>
    <property type="match status" value="1"/>
</dbReference>
<keyword evidence="2" id="KW-1185">Reference proteome</keyword>
<organism evidence="1 2">
    <name type="scientific">Knoellia aerolata DSM 18566</name>
    <dbReference type="NCBI Taxonomy" id="1385519"/>
    <lineage>
        <taxon>Bacteria</taxon>
        <taxon>Bacillati</taxon>
        <taxon>Actinomycetota</taxon>
        <taxon>Actinomycetes</taxon>
        <taxon>Micrococcales</taxon>
        <taxon>Intrasporangiaceae</taxon>
        <taxon>Knoellia</taxon>
    </lineage>
</organism>
<dbReference type="OrthoDB" id="9780310at2"/>
<dbReference type="InterPro" id="IPR002763">
    <property type="entry name" value="DUF72"/>
</dbReference>
<gene>
    <name evidence="1" type="ORF">N801_17780</name>
</gene>
<evidence type="ECO:0000313" key="1">
    <source>
        <dbReference type="EMBL" id="KGN39926.1"/>
    </source>
</evidence>
<name>A0A0A0JWD8_9MICO</name>
<dbReference type="Proteomes" id="UP000030013">
    <property type="component" value="Unassembled WGS sequence"/>
</dbReference>
<accession>A0A0A0JWD8</accession>
<reference evidence="1 2" key="1">
    <citation type="submission" date="2013-08" db="EMBL/GenBank/DDBJ databases">
        <title>The genome sequence of Knoellia aerolata.</title>
        <authorList>
            <person name="Zhu W."/>
            <person name="Wang G."/>
        </authorList>
    </citation>
    <scope>NUCLEOTIDE SEQUENCE [LARGE SCALE GENOMIC DNA]</scope>
    <source>
        <strain evidence="1 2">DSM 18566</strain>
    </source>
</reference>
<dbReference type="RefSeq" id="WP_035940026.1">
    <property type="nucleotide sequence ID" value="NZ_AVPL01000062.1"/>
</dbReference>
<dbReference type="EMBL" id="AVPL01000062">
    <property type="protein sequence ID" value="KGN39926.1"/>
    <property type="molecule type" value="Genomic_DNA"/>
</dbReference>
<dbReference type="InterPro" id="IPR036520">
    <property type="entry name" value="UPF0759_sf"/>
</dbReference>
<evidence type="ECO:0008006" key="3">
    <source>
        <dbReference type="Google" id="ProtNLM"/>
    </source>
</evidence>
<evidence type="ECO:0000313" key="2">
    <source>
        <dbReference type="Proteomes" id="UP000030013"/>
    </source>
</evidence>
<dbReference type="STRING" id="1385519.N801_17780"/>
<dbReference type="eggNOG" id="COG1801">
    <property type="taxonomic scope" value="Bacteria"/>
</dbReference>
<sequence length="271" mass="30393">MIRIGISGWRYAPWRGVFYPTGLPQRRELEYAAQRMSSIEVNGSFYSLQRASSWQAWAQAVPDDFVFAVKGPRFVTHLKKLADVEVPLANFFASGVLTLGHRLGPFLWQLPPNLGFHPDRLSAFFDLLPRRAGEAARWAASRHEPERLKGTPDPTAPVDVPLRHVLEVRHETFRSPALAELLRAHDIGLVVADSAGTWPMLDDVTSDLVYVRLHGDEELYASGYSGAALDRWAGRIREWAGAGLDVFVYFDNDVKVHAPYDAMRLAARLTS</sequence>
<dbReference type="PANTHER" id="PTHR30348">
    <property type="entry name" value="UNCHARACTERIZED PROTEIN YECE"/>
    <property type="match status" value="1"/>
</dbReference>
<comment type="caution">
    <text evidence="1">The sequence shown here is derived from an EMBL/GenBank/DDBJ whole genome shotgun (WGS) entry which is preliminary data.</text>
</comment>
<dbReference type="SUPFAM" id="SSF117396">
    <property type="entry name" value="TM1631-like"/>
    <property type="match status" value="1"/>
</dbReference>
<dbReference type="Pfam" id="PF01904">
    <property type="entry name" value="DUF72"/>
    <property type="match status" value="1"/>
</dbReference>
<protein>
    <recommendedName>
        <fullName evidence="3">DUF72 domain-containing protein</fullName>
    </recommendedName>
</protein>
<dbReference type="AlphaFoldDB" id="A0A0A0JWD8"/>